<dbReference type="PATRIC" id="fig|92835.4.peg.406"/>
<reference evidence="1 2" key="1">
    <citation type="submission" date="2015-02" db="EMBL/GenBank/DDBJ databases">
        <title>Draft genome sequences of ten Microbacterium spp. with emphasis on heavy metal contaminated environments.</title>
        <authorList>
            <person name="Corretto E."/>
        </authorList>
    </citation>
    <scope>NUCLEOTIDE SEQUENCE [LARGE SCALE GENOMIC DNA]</scope>
    <source>
        <strain evidence="1 2">DSM 12510</strain>
    </source>
</reference>
<organism evidence="1 2">
    <name type="scientific">Microbacterium terrae</name>
    <dbReference type="NCBI Taxonomy" id="69369"/>
    <lineage>
        <taxon>Bacteria</taxon>
        <taxon>Bacillati</taxon>
        <taxon>Actinomycetota</taxon>
        <taxon>Actinomycetes</taxon>
        <taxon>Micrococcales</taxon>
        <taxon>Microbacteriaceae</taxon>
        <taxon>Microbacterium</taxon>
    </lineage>
</organism>
<keyword evidence="2" id="KW-1185">Reference proteome</keyword>
<proteinExistence type="predicted"/>
<evidence type="ECO:0000313" key="2">
    <source>
        <dbReference type="Proteomes" id="UP000033956"/>
    </source>
</evidence>
<comment type="caution">
    <text evidence="1">The sequence shown here is derived from an EMBL/GenBank/DDBJ whole genome shotgun (WGS) entry which is preliminary data.</text>
</comment>
<protein>
    <submittedName>
        <fullName evidence="1">Uncharacterized protein</fullName>
    </submittedName>
</protein>
<dbReference type="OrthoDB" id="5073606at2"/>
<sequence length="79" mass="9253">MDRLSFDHAVQNERLGRWLHHGPPTGMSANQLCLWQADVWMLIMTDERAGRIETTFRRFDDEATALDDALDGLRFMKQF</sequence>
<gene>
    <name evidence="1" type="ORF">RS81_00394</name>
</gene>
<dbReference type="AlphaFoldDB" id="A0A0M2HKK6"/>
<name>A0A0M2HKK6_9MICO</name>
<dbReference type="EMBL" id="JYIZ01000028">
    <property type="protein sequence ID" value="KJL44926.1"/>
    <property type="molecule type" value="Genomic_DNA"/>
</dbReference>
<dbReference type="Proteomes" id="UP000033956">
    <property type="component" value="Unassembled WGS sequence"/>
</dbReference>
<dbReference type="STRING" id="92835.RS81_00394"/>
<evidence type="ECO:0000313" key="1">
    <source>
        <dbReference type="EMBL" id="KJL44926.1"/>
    </source>
</evidence>
<accession>A0A0M2HKK6</accession>
<dbReference type="RefSeq" id="WP_045274402.1">
    <property type="nucleotide sequence ID" value="NZ_BAAAUP010000004.1"/>
</dbReference>